<dbReference type="Proteomes" id="UP000294739">
    <property type="component" value="Unassembled WGS sequence"/>
</dbReference>
<gene>
    <name evidence="2" type="ORF">E1269_12280</name>
</gene>
<keyword evidence="3" id="KW-1185">Reference proteome</keyword>
<name>A0A4R5D932_9ACTN</name>
<dbReference type="AlphaFoldDB" id="A0A4R5D932"/>
<dbReference type="EMBL" id="SMKZ01000015">
    <property type="protein sequence ID" value="TDE10092.1"/>
    <property type="molecule type" value="Genomic_DNA"/>
</dbReference>
<sequence>MEPLLSSRQLRRVGVPFRWLGRATWFMLGFMAVAMTGAAFRDDVEWQFSVPLVLVLVAAFGLLVALGLFATREGRRWRRAATAQRPDRVLDAVVVEKGRNSTGSILHVKADDGSYLLRTRHGWDLDSEPDDRIHLQLYGAGPKVAGAYRNERGGRPAAVTVTALPV</sequence>
<organism evidence="2 3">
    <name type="scientific">Jiangella asiatica</name>
    <dbReference type="NCBI Taxonomy" id="2530372"/>
    <lineage>
        <taxon>Bacteria</taxon>
        <taxon>Bacillati</taxon>
        <taxon>Actinomycetota</taxon>
        <taxon>Actinomycetes</taxon>
        <taxon>Jiangellales</taxon>
        <taxon>Jiangellaceae</taxon>
        <taxon>Jiangella</taxon>
    </lineage>
</organism>
<evidence type="ECO:0000313" key="3">
    <source>
        <dbReference type="Proteomes" id="UP000294739"/>
    </source>
</evidence>
<accession>A0A4R5D932</accession>
<dbReference type="InParanoid" id="A0A4R5D932"/>
<evidence type="ECO:0000313" key="2">
    <source>
        <dbReference type="EMBL" id="TDE10092.1"/>
    </source>
</evidence>
<keyword evidence="1" id="KW-1133">Transmembrane helix</keyword>
<reference evidence="2 3" key="1">
    <citation type="submission" date="2019-03" db="EMBL/GenBank/DDBJ databases">
        <title>Draft genome sequences of novel Actinobacteria.</title>
        <authorList>
            <person name="Sahin N."/>
            <person name="Ay H."/>
            <person name="Saygin H."/>
        </authorList>
    </citation>
    <scope>NUCLEOTIDE SEQUENCE [LARGE SCALE GENOMIC DNA]</scope>
    <source>
        <strain evidence="2 3">5K138</strain>
    </source>
</reference>
<keyword evidence="1" id="KW-0472">Membrane</keyword>
<evidence type="ECO:0000256" key="1">
    <source>
        <dbReference type="SAM" id="Phobius"/>
    </source>
</evidence>
<comment type="caution">
    <text evidence="2">The sequence shown here is derived from an EMBL/GenBank/DDBJ whole genome shotgun (WGS) entry which is preliminary data.</text>
</comment>
<feature type="transmembrane region" description="Helical" evidence="1">
    <location>
        <begin position="20"/>
        <end position="40"/>
    </location>
</feature>
<dbReference type="OrthoDB" id="9842329at2"/>
<feature type="transmembrane region" description="Helical" evidence="1">
    <location>
        <begin position="46"/>
        <end position="69"/>
    </location>
</feature>
<keyword evidence="1" id="KW-0812">Transmembrane</keyword>
<proteinExistence type="predicted"/>
<protein>
    <submittedName>
        <fullName evidence="2">Uncharacterized protein</fullName>
    </submittedName>
</protein>
<dbReference type="RefSeq" id="WP_131894824.1">
    <property type="nucleotide sequence ID" value="NZ_SMKZ01000015.1"/>
</dbReference>